<dbReference type="Proteomes" id="UP000319700">
    <property type="component" value="Unassembled WGS sequence"/>
</dbReference>
<dbReference type="PANTHER" id="PTHR12358:SF106">
    <property type="entry name" value="LIPID KINASE YEGS"/>
    <property type="match status" value="1"/>
</dbReference>
<keyword evidence="3" id="KW-0808">Transferase</keyword>
<proteinExistence type="predicted"/>
<keyword evidence="2" id="KW-0444">Lipid biosynthesis</keyword>
<dbReference type="Gene3D" id="2.60.200.40">
    <property type="match status" value="1"/>
</dbReference>
<dbReference type="InterPro" id="IPR016064">
    <property type="entry name" value="NAD/diacylglycerol_kinase_sf"/>
</dbReference>
<dbReference type="AlphaFoldDB" id="A0A502F266"/>
<dbReference type="GO" id="GO:0005524">
    <property type="term" value="F:ATP binding"/>
    <property type="evidence" value="ECO:0007669"/>
    <property type="project" value="UniProtKB-KW"/>
</dbReference>
<comment type="cofactor">
    <cofactor evidence="1">
        <name>Mg(2+)</name>
        <dbReference type="ChEBI" id="CHEBI:18420"/>
    </cofactor>
</comment>
<dbReference type="Gene3D" id="3.40.50.10330">
    <property type="entry name" value="Probable inorganic polyphosphate/atp-NAD kinase, domain 1"/>
    <property type="match status" value="1"/>
</dbReference>
<dbReference type="InterPro" id="IPR001206">
    <property type="entry name" value="Diacylglycerol_kinase_cat_dom"/>
</dbReference>
<evidence type="ECO:0000256" key="7">
    <source>
        <dbReference type="ARBA" id="ARBA00022840"/>
    </source>
</evidence>
<dbReference type="OrthoDB" id="9786026at2"/>
<evidence type="ECO:0000313" key="14">
    <source>
        <dbReference type="Proteomes" id="UP000319700"/>
    </source>
</evidence>
<dbReference type="GO" id="GO:0046872">
    <property type="term" value="F:metal ion binding"/>
    <property type="evidence" value="ECO:0007669"/>
    <property type="project" value="UniProtKB-KW"/>
</dbReference>
<dbReference type="EMBL" id="RCZH01000003">
    <property type="protein sequence ID" value="TPG44123.1"/>
    <property type="molecule type" value="Genomic_DNA"/>
</dbReference>
<evidence type="ECO:0000259" key="12">
    <source>
        <dbReference type="PROSITE" id="PS50146"/>
    </source>
</evidence>
<dbReference type="GO" id="GO:0005886">
    <property type="term" value="C:plasma membrane"/>
    <property type="evidence" value="ECO:0007669"/>
    <property type="project" value="TreeGrafter"/>
</dbReference>
<evidence type="ECO:0000256" key="9">
    <source>
        <dbReference type="ARBA" id="ARBA00023098"/>
    </source>
</evidence>
<evidence type="ECO:0000256" key="4">
    <source>
        <dbReference type="ARBA" id="ARBA00022723"/>
    </source>
</evidence>
<keyword evidence="11" id="KW-1208">Phospholipid metabolism</keyword>
<dbReference type="RefSeq" id="WP_140504841.1">
    <property type="nucleotide sequence ID" value="NZ_RCZH01000003.1"/>
</dbReference>
<keyword evidence="10" id="KW-0594">Phospholipid biosynthesis</keyword>
<evidence type="ECO:0000256" key="5">
    <source>
        <dbReference type="ARBA" id="ARBA00022741"/>
    </source>
</evidence>
<keyword evidence="14" id="KW-1185">Reference proteome</keyword>
<evidence type="ECO:0000256" key="10">
    <source>
        <dbReference type="ARBA" id="ARBA00023209"/>
    </source>
</evidence>
<keyword evidence="9" id="KW-0443">Lipid metabolism</keyword>
<evidence type="ECO:0000256" key="1">
    <source>
        <dbReference type="ARBA" id="ARBA00001946"/>
    </source>
</evidence>
<evidence type="ECO:0000256" key="11">
    <source>
        <dbReference type="ARBA" id="ARBA00023264"/>
    </source>
</evidence>
<dbReference type="InterPro" id="IPR045540">
    <property type="entry name" value="YegS/DAGK_C"/>
</dbReference>
<keyword evidence="5" id="KW-0547">Nucleotide-binding</keyword>
<dbReference type="Pfam" id="PF19279">
    <property type="entry name" value="YegS_C"/>
    <property type="match status" value="1"/>
</dbReference>
<comment type="caution">
    <text evidence="13">The sequence shown here is derived from an EMBL/GenBank/DDBJ whole genome shotgun (WGS) entry which is preliminary data.</text>
</comment>
<evidence type="ECO:0000256" key="8">
    <source>
        <dbReference type="ARBA" id="ARBA00022842"/>
    </source>
</evidence>
<evidence type="ECO:0000313" key="13">
    <source>
        <dbReference type="EMBL" id="TPG44123.1"/>
    </source>
</evidence>
<accession>A0A502F266</accession>
<dbReference type="SUPFAM" id="SSF111331">
    <property type="entry name" value="NAD kinase/diacylglycerol kinase-like"/>
    <property type="match status" value="1"/>
</dbReference>
<dbReference type="PROSITE" id="PS50146">
    <property type="entry name" value="DAGK"/>
    <property type="match status" value="1"/>
</dbReference>
<dbReference type="InterPro" id="IPR050187">
    <property type="entry name" value="Lipid_Phosphate_FormReg"/>
</dbReference>
<gene>
    <name evidence="13" type="ORF">EAH81_06135</name>
</gene>
<protein>
    <submittedName>
        <fullName evidence="13">Diacylglycerol kinase family lipid kinase</fullName>
    </submittedName>
</protein>
<organism evidence="13 14">
    <name type="scientific">Flavobacterium pectinovorum</name>
    <dbReference type="NCBI Taxonomy" id="29533"/>
    <lineage>
        <taxon>Bacteria</taxon>
        <taxon>Pseudomonadati</taxon>
        <taxon>Bacteroidota</taxon>
        <taxon>Flavobacteriia</taxon>
        <taxon>Flavobacteriales</taxon>
        <taxon>Flavobacteriaceae</taxon>
        <taxon>Flavobacterium</taxon>
    </lineage>
</organism>
<reference evidence="13 14" key="1">
    <citation type="journal article" date="2019" name="Environ. Microbiol.">
        <title>Species interactions and distinct microbial communities in high Arctic permafrost affected cryosols are associated with the CH4 and CO2 gas fluxes.</title>
        <authorList>
            <person name="Altshuler I."/>
            <person name="Hamel J."/>
            <person name="Turney S."/>
            <person name="Magnuson E."/>
            <person name="Levesque R."/>
            <person name="Greer C."/>
            <person name="Whyte L.G."/>
        </authorList>
    </citation>
    <scope>NUCLEOTIDE SEQUENCE [LARGE SCALE GENOMIC DNA]</scope>
    <source>
        <strain evidence="13 14">42</strain>
    </source>
</reference>
<dbReference type="GO" id="GO:0008654">
    <property type="term" value="P:phospholipid biosynthetic process"/>
    <property type="evidence" value="ECO:0007669"/>
    <property type="project" value="UniProtKB-KW"/>
</dbReference>
<name>A0A502F266_9FLAO</name>
<dbReference type="Pfam" id="PF00781">
    <property type="entry name" value="DAGK_cat"/>
    <property type="match status" value="1"/>
</dbReference>
<dbReference type="InterPro" id="IPR017438">
    <property type="entry name" value="ATP-NAD_kinase_N"/>
</dbReference>
<dbReference type="PANTHER" id="PTHR12358">
    <property type="entry name" value="SPHINGOSINE KINASE"/>
    <property type="match status" value="1"/>
</dbReference>
<dbReference type="GO" id="GO:0016301">
    <property type="term" value="F:kinase activity"/>
    <property type="evidence" value="ECO:0007669"/>
    <property type="project" value="UniProtKB-KW"/>
</dbReference>
<sequence length="292" mass="32571">MTYIHFIINPISGSGKHNLAASYILQHFPASEYQIAVDYTNHKTHAVELTKAAVKQNPDYIVACGGDGTINEVASCLVNTRIILGIIPVGSGNGLASNLNIPRNFKKAIDIIKKGKTTFMDVGKINDFYFFSNMGIGIDALIIKKYERSGNRTLSSYVKAALSSSFQYKAKQAIISFEDQKIEVNPFMLFISNSNEMGYNMSLTPKASLSDGLLDMVIIPELSFIEKLLLGFNVLRNTIEKFKKAKHYLVNEVHIKMPQKIYIDAQIDGEQYNIKTNIINVRILPKALKVLV</sequence>
<keyword evidence="8" id="KW-0460">Magnesium</keyword>
<feature type="domain" description="DAGKc" evidence="12">
    <location>
        <begin position="1"/>
        <end position="129"/>
    </location>
</feature>
<evidence type="ECO:0000256" key="3">
    <source>
        <dbReference type="ARBA" id="ARBA00022679"/>
    </source>
</evidence>
<dbReference type="NCBIfam" id="TIGR00147">
    <property type="entry name" value="YegS/Rv2252/BmrU family lipid kinase"/>
    <property type="match status" value="1"/>
</dbReference>
<evidence type="ECO:0000256" key="6">
    <source>
        <dbReference type="ARBA" id="ARBA00022777"/>
    </source>
</evidence>
<keyword evidence="6 13" id="KW-0418">Kinase</keyword>
<keyword evidence="4" id="KW-0479">Metal-binding</keyword>
<keyword evidence="7" id="KW-0067">ATP-binding</keyword>
<dbReference type="SMART" id="SM00046">
    <property type="entry name" value="DAGKc"/>
    <property type="match status" value="1"/>
</dbReference>
<dbReference type="InterPro" id="IPR005218">
    <property type="entry name" value="Diacylglycerol/lipid_kinase"/>
</dbReference>
<evidence type="ECO:0000256" key="2">
    <source>
        <dbReference type="ARBA" id="ARBA00022516"/>
    </source>
</evidence>